<dbReference type="InterPro" id="IPR009612">
    <property type="entry name" value="IcmF-rel"/>
</dbReference>
<dbReference type="InterPro" id="IPR048677">
    <property type="entry name" value="TssM1_hel"/>
</dbReference>
<evidence type="ECO:0000313" key="7">
    <source>
        <dbReference type="Proteomes" id="UP000214720"/>
    </source>
</evidence>
<feature type="transmembrane region" description="Helical" evidence="2">
    <location>
        <begin position="7"/>
        <end position="27"/>
    </location>
</feature>
<dbReference type="InterPro" id="IPR053156">
    <property type="entry name" value="T6SS_TssM-like"/>
</dbReference>
<gene>
    <name evidence="6" type="ORF">BSU04_21380</name>
</gene>
<feature type="domain" description="Type VI secretion system component TssM1 helical" evidence="5">
    <location>
        <begin position="883"/>
        <end position="987"/>
    </location>
</feature>
<reference evidence="7" key="1">
    <citation type="submission" date="2017-01" db="EMBL/GenBank/DDBJ databases">
        <title>Genome Analysis of Deinococcus marmoris KOPRI26562.</title>
        <authorList>
            <person name="Kim J.H."/>
            <person name="Oh H.-M."/>
        </authorList>
    </citation>
    <scope>NUCLEOTIDE SEQUENCE [LARGE SCALE GENOMIC DNA]</scope>
    <source>
        <strain evidence="7">PAMC 26633</strain>
    </source>
</reference>
<dbReference type="PANTHER" id="PTHR36153:SF1">
    <property type="entry name" value="TYPE VI SECRETION SYSTEM COMPONENT TSSM1"/>
    <property type="match status" value="1"/>
</dbReference>
<accession>A0A226WZE8</accession>
<keyword evidence="2" id="KW-0812">Transmembrane</keyword>
<sequence>MTIRFSVKYAAMVMAVGALVASAAYFGGTQTASLISERGAMVALIGIVCALLIGFRGPIASGWNALTRGAAPHDTAPRKALNTDAAPDQFDEDEAHSLGKQTASNLDSLKFALRDRPLRRQARLLIAGDEAVVTRLMPELVKHGWLSTGHALLLWGKPDTDGRPDETWLHEVYKLRRRRPVDAVILTLDGDADTSLPRRGSNANGVILARIADVLHWSAPVYVLDVAQTDEFNDGRTALLGCEFAPDANEGAVESTLLTLRSRIGHMSVEQLIRSFKDRYSNQLSQRLDARSAPLAALIASLSNRQDRHQWVSGAFFAPYPVAIDSADDEADPSALTAADLPLWTHLAMISRKAQGRRMNGHPVTVFSTIGLCIIGLWIAGMVVSGMTNGRDLVEARSTIQALKTAPDPAARLQALLALQQKLGPYEERVAHQPPLWSRFGLNQDTAILAALWKPYGEASKSLLVTPIQQNLEAALVDLSQMPTDALDDHANAAAQDGHKALKTYLMLAEPNRVDAGLITPQLMRYWSTTANVSIGAKLDISERLLGFYAQHLKAHNAWRIQPRAELVNASRQTLLSVIGVRNSEDTVYQSVLAGVGNKYPDQTLASLTTGTDTRGLVRSTVTVPGVYTRQAYEGYVAAAITEAAKSRDVTRDWVLANTADQAPPATSTDALEQSLTTQYFNDYAEHWQGFMNALQWQAAPNIPAAIEQMKLLADARQSPVIALMKSIDYQGNAGIRQASLSDTLVAKAQNMFGKKDDPQAAVANDAGPLSSSFGPVLRMIGQVSETSTTKANASASDVSLQRYLERVTALRLKLQQLSNGIDGDAQARQLAQALFQGKGSELADTQAYAHLIAASLGAQWSGMGDALFVRPVAQATHIVLQPAQASLNDAWRQSIVANWNKSFAGRYPFNDTDNDASIPELARFLQPQGGLISSFLSVQLAGVLELQGDQWVELNTRGGALQFDPVFLKAVNTLQRVAGHLMPQGEPQYRFDFKPIPTPGITDTLLTIDAQKLHYFNQRERWQGLQWPSNDPQVAGTRLQWQTETAGTSKNFEFAGRWALIRMLERAKVEPIDSATFQLTWQAAPDTSMTRIAAFSVPASNARTSSHHAADDWSGSADDASPGHASLDSLVTQAPLIAAPANLTYPLSYFMRTDIGKGPLELLVLKGFVLPNRMFIEKTRVTPPSNDASPPPLPKAAREAAKQAATPLPSGDLGHSL</sequence>
<feature type="transmembrane region" description="Helical" evidence="2">
    <location>
        <begin position="364"/>
        <end position="384"/>
    </location>
</feature>
<evidence type="ECO:0000256" key="2">
    <source>
        <dbReference type="SAM" id="Phobius"/>
    </source>
</evidence>
<feature type="domain" description="IcmF-related" evidence="4">
    <location>
        <begin position="413"/>
        <end position="731"/>
    </location>
</feature>
<protein>
    <submittedName>
        <fullName evidence="6">Putative membrane protein</fullName>
    </submittedName>
</protein>
<name>A0A226WZE8_CABSO</name>
<feature type="region of interest" description="Disordered" evidence="1">
    <location>
        <begin position="1181"/>
        <end position="1218"/>
    </location>
</feature>
<keyword evidence="2" id="KW-1133">Transmembrane helix</keyword>
<dbReference type="Pfam" id="PF21070">
    <property type="entry name" value="IcmF_helical"/>
    <property type="match status" value="1"/>
</dbReference>
<dbReference type="AlphaFoldDB" id="A0A226WZE8"/>
<dbReference type="RefSeq" id="WP_179258376.1">
    <property type="nucleotide sequence ID" value="NZ_MTHB01000123.1"/>
</dbReference>
<feature type="region of interest" description="Disordered" evidence="1">
    <location>
        <begin position="1105"/>
        <end position="1125"/>
    </location>
</feature>
<keyword evidence="2" id="KW-0472">Membrane</keyword>
<dbReference type="Pfam" id="PF06744">
    <property type="entry name" value="IcmF_C"/>
    <property type="match status" value="1"/>
</dbReference>
<proteinExistence type="predicted"/>
<evidence type="ECO:0000259" key="5">
    <source>
        <dbReference type="Pfam" id="PF21070"/>
    </source>
</evidence>
<feature type="domain" description="Type VI secretion system IcmF C-terminal" evidence="3">
    <location>
        <begin position="992"/>
        <end position="1089"/>
    </location>
</feature>
<comment type="caution">
    <text evidence="6">The sequence shown here is derived from an EMBL/GenBank/DDBJ whole genome shotgun (WGS) entry which is preliminary data.</text>
</comment>
<evidence type="ECO:0000259" key="4">
    <source>
        <dbReference type="Pfam" id="PF06761"/>
    </source>
</evidence>
<evidence type="ECO:0000313" key="6">
    <source>
        <dbReference type="EMBL" id="OXC76571.1"/>
    </source>
</evidence>
<dbReference type="Pfam" id="PF06761">
    <property type="entry name" value="IcmF-related"/>
    <property type="match status" value="1"/>
</dbReference>
<dbReference type="EMBL" id="MTHB01000123">
    <property type="protein sequence ID" value="OXC76571.1"/>
    <property type="molecule type" value="Genomic_DNA"/>
</dbReference>
<dbReference type="InterPro" id="IPR010623">
    <property type="entry name" value="IcmF_C"/>
</dbReference>
<feature type="transmembrane region" description="Helical" evidence="2">
    <location>
        <begin position="39"/>
        <end position="59"/>
    </location>
</feature>
<evidence type="ECO:0000256" key="1">
    <source>
        <dbReference type="SAM" id="MobiDB-lite"/>
    </source>
</evidence>
<dbReference type="PANTHER" id="PTHR36153">
    <property type="entry name" value="INNER MEMBRANE PROTEIN-RELATED"/>
    <property type="match status" value="1"/>
</dbReference>
<dbReference type="Proteomes" id="UP000214720">
    <property type="component" value="Unassembled WGS sequence"/>
</dbReference>
<organism evidence="6 7">
    <name type="scientific">Caballeronia sordidicola</name>
    <name type="common">Burkholderia sordidicola</name>
    <dbReference type="NCBI Taxonomy" id="196367"/>
    <lineage>
        <taxon>Bacteria</taxon>
        <taxon>Pseudomonadati</taxon>
        <taxon>Pseudomonadota</taxon>
        <taxon>Betaproteobacteria</taxon>
        <taxon>Burkholderiales</taxon>
        <taxon>Burkholderiaceae</taxon>
        <taxon>Caballeronia</taxon>
    </lineage>
</organism>
<evidence type="ECO:0000259" key="3">
    <source>
        <dbReference type="Pfam" id="PF06744"/>
    </source>
</evidence>